<dbReference type="PANTHER" id="PTHR21666:SF270">
    <property type="entry name" value="MUREIN HYDROLASE ACTIVATOR ENVC"/>
    <property type="match status" value="1"/>
</dbReference>
<protein>
    <recommendedName>
        <fullName evidence="3">M23ase beta-sheet core domain-containing protein</fullName>
    </recommendedName>
</protein>
<dbReference type="InterPro" id="IPR011055">
    <property type="entry name" value="Dup_hybrid_motif"/>
</dbReference>
<dbReference type="PANTHER" id="PTHR21666">
    <property type="entry name" value="PEPTIDASE-RELATED"/>
    <property type="match status" value="1"/>
</dbReference>
<dbReference type="AlphaFoldDB" id="A0A2H0RAF1"/>
<dbReference type="EMBL" id="PCXU01000022">
    <property type="protein sequence ID" value="PIR43499.1"/>
    <property type="molecule type" value="Genomic_DNA"/>
</dbReference>
<keyword evidence="2" id="KW-0812">Transmembrane</keyword>
<name>A0A2H0RAF1_UNCKA</name>
<dbReference type="InterPro" id="IPR050570">
    <property type="entry name" value="Cell_wall_metabolism_enzyme"/>
</dbReference>
<dbReference type="InterPro" id="IPR016047">
    <property type="entry name" value="M23ase_b-sheet_dom"/>
</dbReference>
<keyword evidence="2" id="KW-1133">Transmembrane helix</keyword>
<dbReference type="GO" id="GO:0004222">
    <property type="term" value="F:metalloendopeptidase activity"/>
    <property type="evidence" value="ECO:0007669"/>
    <property type="project" value="TreeGrafter"/>
</dbReference>
<gene>
    <name evidence="4" type="ORF">COV24_02530</name>
</gene>
<feature type="domain" description="M23ase beta-sheet core" evidence="3">
    <location>
        <begin position="1022"/>
        <end position="1116"/>
    </location>
</feature>
<evidence type="ECO:0000256" key="1">
    <source>
        <dbReference type="SAM" id="MobiDB-lite"/>
    </source>
</evidence>
<organism evidence="4 5">
    <name type="scientific">candidate division WWE3 bacterium CG10_big_fil_rev_8_21_14_0_10_32_10</name>
    <dbReference type="NCBI Taxonomy" id="1975090"/>
    <lineage>
        <taxon>Bacteria</taxon>
        <taxon>Katanobacteria</taxon>
    </lineage>
</organism>
<reference evidence="4 5" key="1">
    <citation type="submission" date="2017-09" db="EMBL/GenBank/DDBJ databases">
        <title>Depth-based differentiation of microbial function through sediment-hosted aquifers and enrichment of novel symbionts in the deep terrestrial subsurface.</title>
        <authorList>
            <person name="Probst A.J."/>
            <person name="Ladd B."/>
            <person name="Jarett J.K."/>
            <person name="Geller-Mcgrath D.E."/>
            <person name="Sieber C.M."/>
            <person name="Emerson J.B."/>
            <person name="Anantharaman K."/>
            <person name="Thomas B.C."/>
            <person name="Malmstrom R."/>
            <person name="Stieglmeier M."/>
            <person name="Klingl A."/>
            <person name="Woyke T."/>
            <person name="Ryan C.M."/>
            <person name="Banfield J.F."/>
        </authorList>
    </citation>
    <scope>NUCLEOTIDE SEQUENCE [LARGE SCALE GENOMIC DNA]</scope>
    <source>
        <strain evidence="4">CG10_big_fil_rev_8_21_14_0_10_32_10</strain>
    </source>
</reference>
<feature type="region of interest" description="Disordered" evidence="1">
    <location>
        <begin position="1"/>
        <end position="24"/>
    </location>
</feature>
<dbReference type="SUPFAM" id="SSF51261">
    <property type="entry name" value="Duplicated hybrid motif"/>
    <property type="match status" value="1"/>
</dbReference>
<feature type="transmembrane region" description="Helical" evidence="2">
    <location>
        <begin position="931"/>
        <end position="953"/>
    </location>
</feature>
<evidence type="ECO:0000313" key="5">
    <source>
        <dbReference type="Proteomes" id="UP000230214"/>
    </source>
</evidence>
<dbReference type="Gene3D" id="2.70.70.10">
    <property type="entry name" value="Glucose Permease (Domain IIA)"/>
    <property type="match status" value="1"/>
</dbReference>
<dbReference type="CDD" id="cd12797">
    <property type="entry name" value="M23_peptidase"/>
    <property type="match status" value="1"/>
</dbReference>
<keyword evidence="2" id="KW-0472">Membrane</keyword>
<evidence type="ECO:0000256" key="2">
    <source>
        <dbReference type="SAM" id="Phobius"/>
    </source>
</evidence>
<comment type="caution">
    <text evidence="4">The sequence shown here is derived from an EMBL/GenBank/DDBJ whole genome shotgun (WGS) entry which is preliminary data.</text>
</comment>
<proteinExistence type="predicted"/>
<dbReference type="Proteomes" id="UP000230214">
    <property type="component" value="Unassembled WGS sequence"/>
</dbReference>
<dbReference type="Pfam" id="PF01551">
    <property type="entry name" value="Peptidase_M23"/>
    <property type="match status" value="1"/>
</dbReference>
<sequence>MAQRYKPNQRRGPGRPMRPSGPLINAKNTIDIPNELFENWFTDILSGKDLESWGRMSQESKDAFIGGIKSALFTVRARAGAYNPADSNLVYLGEYGDLAGVQVTFDLEKAWKDPIGYLKTLPSTYLKGVIRLQDIEREIEKKVLQQVMEGGYIKEYGKPTPPPGQGKTLLPSGNGAKILDVQKDPNTGKPTSVRGRDGIPAYMDLSKAVNGWVDLSQVQGLRDTAKDSLTSSVHKIFAKEFSYQGNNSWDKKDEILVSNNIDTLLSNTNNQEIKDFFTDYKNKESYKKAINASLFKDSAGNDYTLKKLLDFTQVSLTPEESHLQNAKASYNNFFGEEVATEFVTGKAYEQSPFLRKLHIDLKNNWQAAGFSSSNAVDDMFKIFTKSDIPGIRATNLEEYISYISNKIAFNKDVTSADAYRFREILETVNENTVEIQKSIRSSLESKLQYHSQELVDNIISEMPNTVSQQVKDEIKERMLAAVDLKKYVAIRNDMESIEEFLTAVGKGEIWKRYFFGGVYNKDLPLPFGLGKYIQDINARYMKTKIPGTNYRLMDIQNGIVGARNVFFQKIGFTGEAMSTPGLLAWGSNNTTLYTTNFNPRAGLNYSLIKNNKDTTLNLYQSGKSYDRLFQTQKGFAENLKQFNSGAIYVSAKDFTDLPTSLEAIEAMGNNYLPIIQSPLAAGLPTRHMNDLHGIFTGFYTNPSTLSKNHFLFTNMPQADFDRYKQSLDSLFIKLKKYENMGIDPDDMLSFVLDISFEKKFVEKLEDGTFVFKRYLPALNYIAKRLSALQTYGLYFLHDKILVNTLFKWRATSWISKNIWDVFYNPKYGPVRWAESIVTKLSTKAWAVGIKSALRPFWGLIQKILPSFLTTATAGTAYLAVIAQRFGQALLASIWKVLKGDLKGVVYEFKRFVEDVLIKPVKFIVNFIVKPIIIVFVVLVLFITLFIAGGGLLAQSNRPVNTESGDYGENYPLFVDNNNNLCFSAATGNTVNGSIAFIPGLAFGLGSITSCPGWRTFDGKSNFHTGVDFGVDSVNLTSPVEGDIVFAGWSPVGYGNLVIIKSDFGGVSYYFYFAHLKSITKFSGSVKLKDQIGVTGNTGNSTGPHLHFEVRVGGRDVLSVENPCTVPGISCDSSCLSSSFEGAVCK</sequence>
<evidence type="ECO:0000313" key="4">
    <source>
        <dbReference type="EMBL" id="PIR43499.1"/>
    </source>
</evidence>
<accession>A0A2H0RAF1</accession>
<evidence type="ECO:0000259" key="3">
    <source>
        <dbReference type="Pfam" id="PF01551"/>
    </source>
</evidence>